<dbReference type="Proteomes" id="UP000265520">
    <property type="component" value="Unassembled WGS sequence"/>
</dbReference>
<name>A0A392VDC8_9FABA</name>
<dbReference type="AlphaFoldDB" id="A0A392VDC8"/>
<evidence type="ECO:0000313" key="1">
    <source>
        <dbReference type="EMBL" id="MCI84971.1"/>
    </source>
</evidence>
<organism evidence="1 2">
    <name type="scientific">Trifolium medium</name>
    <dbReference type="NCBI Taxonomy" id="97028"/>
    <lineage>
        <taxon>Eukaryota</taxon>
        <taxon>Viridiplantae</taxon>
        <taxon>Streptophyta</taxon>
        <taxon>Embryophyta</taxon>
        <taxon>Tracheophyta</taxon>
        <taxon>Spermatophyta</taxon>
        <taxon>Magnoliopsida</taxon>
        <taxon>eudicotyledons</taxon>
        <taxon>Gunneridae</taxon>
        <taxon>Pentapetalae</taxon>
        <taxon>rosids</taxon>
        <taxon>fabids</taxon>
        <taxon>Fabales</taxon>
        <taxon>Fabaceae</taxon>
        <taxon>Papilionoideae</taxon>
        <taxon>50 kb inversion clade</taxon>
        <taxon>NPAAA clade</taxon>
        <taxon>Hologalegina</taxon>
        <taxon>IRL clade</taxon>
        <taxon>Trifolieae</taxon>
        <taxon>Trifolium</taxon>
    </lineage>
</organism>
<comment type="caution">
    <text evidence="1">The sequence shown here is derived from an EMBL/GenBank/DDBJ whole genome shotgun (WGS) entry which is preliminary data.</text>
</comment>
<accession>A0A392VDC8</accession>
<sequence>MARCAGHGITVESTTGCCAPRSLGWRVAPLKQVGEKYLLEVARRAGWVARRAHTKFKADRV</sequence>
<keyword evidence="2" id="KW-1185">Reference proteome</keyword>
<reference evidence="1 2" key="1">
    <citation type="journal article" date="2018" name="Front. Plant Sci.">
        <title>Red Clover (Trifolium pratense) and Zigzag Clover (T. medium) - A Picture of Genomic Similarities and Differences.</title>
        <authorList>
            <person name="Dluhosova J."/>
            <person name="Istvanek J."/>
            <person name="Nedelnik J."/>
            <person name="Repkova J."/>
        </authorList>
    </citation>
    <scope>NUCLEOTIDE SEQUENCE [LARGE SCALE GENOMIC DNA]</scope>
    <source>
        <strain evidence="2">cv. 10/8</strain>
        <tissue evidence="1">Leaf</tissue>
    </source>
</reference>
<evidence type="ECO:0000313" key="2">
    <source>
        <dbReference type="Proteomes" id="UP000265520"/>
    </source>
</evidence>
<dbReference type="EMBL" id="LXQA011103693">
    <property type="protein sequence ID" value="MCI84971.1"/>
    <property type="molecule type" value="Genomic_DNA"/>
</dbReference>
<protein>
    <submittedName>
        <fullName evidence="1">Uncharacterized protein</fullName>
    </submittedName>
</protein>
<proteinExistence type="predicted"/>